<evidence type="ECO:0000313" key="2">
    <source>
        <dbReference type="Proteomes" id="UP000489600"/>
    </source>
</evidence>
<protein>
    <submittedName>
        <fullName evidence="1">Uncharacterized protein</fullName>
    </submittedName>
</protein>
<comment type="caution">
    <text evidence="1">The sequence shown here is derived from an EMBL/GenBank/DDBJ whole genome shotgun (WGS) entry which is preliminary data.</text>
</comment>
<proteinExistence type="predicted"/>
<dbReference type="OrthoDB" id="1707312at2759"/>
<accession>A0A565BX80</accession>
<dbReference type="AlphaFoldDB" id="A0A565BX80"/>
<dbReference type="EMBL" id="CABITT030000005">
    <property type="protein sequence ID" value="VVB05956.1"/>
    <property type="molecule type" value="Genomic_DNA"/>
</dbReference>
<dbReference type="PANTHER" id="PTHR48196">
    <property type="entry name" value="DUF630 DOMAIN-CONTAINING PROTEIN"/>
    <property type="match status" value="1"/>
</dbReference>
<reference evidence="1" key="1">
    <citation type="submission" date="2019-07" db="EMBL/GenBank/DDBJ databases">
        <authorList>
            <person name="Dittberner H."/>
        </authorList>
    </citation>
    <scope>NUCLEOTIDE SEQUENCE [LARGE SCALE GENOMIC DNA]</scope>
</reference>
<evidence type="ECO:0000313" key="1">
    <source>
        <dbReference type="EMBL" id="VVB05956.1"/>
    </source>
</evidence>
<dbReference type="PANTHER" id="PTHR48196:SF1">
    <property type="entry name" value="DUF630 DOMAIN-CONTAINING PROTEIN"/>
    <property type="match status" value="1"/>
</dbReference>
<name>A0A565BX80_9BRAS</name>
<gene>
    <name evidence="1" type="ORF">ANE_LOCUS16400</name>
</gene>
<sequence length="124" mass="14149">MVTPPLLQRFGDDQSSLMDRFERFSFEAHLNNALLGRSLSESGFSSLYSAVFDDSSPIRTVAAVPACQGRRGLGLNKILKNLMKPIRYCNRRIGRGRKKQEETFDLDARSFKKWQTFSKSVRLS</sequence>
<keyword evidence="2" id="KW-1185">Reference proteome</keyword>
<organism evidence="1 2">
    <name type="scientific">Arabis nemorensis</name>
    <dbReference type="NCBI Taxonomy" id="586526"/>
    <lineage>
        <taxon>Eukaryota</taxon>
        <taxon>Viridiplantae</taxon>
        <taxon>Streptophyta</taxon>
        <taxon>Embryophyta</taxon>
        <taxon>Tracheophyta</taxon>
        <taxon>Spermatophyta</taxon>
        <taxon>Magnoliopsida</taxon>
        <taxon>eudicotyledons</taxon>
        <taxon>Gunneridae</taxon>
        <taxon>Pentapetalae</taxon>
        <taxon>rosids</taxon>
        <taxon>malvids</taxon>
        <taxon>Brassicales</taxon>
        <taxon>Brassicaceae</taxon>
        <taxon>Arabideae</taxon>
        <taxon>Arabis</taxon>
    </lineage>
</organism>
<dbReference type="Proteomes" id="UP000489600">
    <property type="component" value="Unassembled WGS sequence"/>
</dbReference>